<dbReference type="PROSITE" id="PS51257">
    <property type="entry name" value="PROKAR_LIPOPROTEIN"/>
    <property type="match status" value="1"/>
</dbReference>
<feature type="chain" id="PRO_5018326743" description="Lipoprotein" evidence="1">
    <location>
        <begin position="22"/>
        <end position="160"/>
    </location>
</feature>
<evidence type="ECO:0000256" key="1">
    <source>
        <dbReference type="SAM" id="SignalP"/>
    </source>
</evidence>
<dbReference type="EMBL" id="CP033133">
    <property type="protein sequence ID" value="AYO54883.1"/>
    <property type="molecule type" value="Genomic_DNA"/>
</dbReference>
<dbReference type="RefSeq" id="WP_087554018.1">
    <property type="nucleotide sequence ID" value="NZ_CP033133.1"/>
</dbReference>
<evidence type="ECO:0008006" key="4">
    <source>
        <dbReference type="Google" id="ProtNLM"/>
    </source>
</evidence>
<dbReference type="Proteomes" id="UP000279962">
    <property type="component" value="Chromosome"/>
</dbReference>
<protein>
    <recommendedName>
        <fullName evidence="4">Lipoprotein</fullName>
    </recommendedName>
</protein>
<sequence length="160" mass="17886">MINKLWYIPLAALLITGCASNSVNNTSNLGTQGLLICQPNEICPIVTVVWNEAHKDILKVKLSLNSVYTKYNIEKVVFSDGVKSHSFNAIGPTEIDFAFKANRSRNSVLVPVNVMADFRGSQSVFMEIHTDQGVITRYLLKDNVKAPVFEELSKYYKVSK</sequence>
<gene>
    <name evidence="2" type="ORF">CDG68_15015</name>
</gene>
<accession>A0A3G2T3P0</accession>
<dbReference type="AlphaFoldDB" id="A0A3G2T3P0"/>
<feature type="signal peptide" evidence="1">
    <location>
        <begin position="1"/>
        <end position="21"/>
    </location>
</feature>
<evidence type="ECO:0000313" key="2">
    <source>
        <dbReference type="EMBL" id="AYO54883.1"/>
    </source>
</evidence>
<proteinExistence type="predicted"/>
<evidence type="ECO:0000313" key="3">
    <source>
        <dbReference type="Proteomes" id="UP000279962"/>
    </source>
</evidence>
<keyword evidence="1" id="KW-0732">Signal</keyword>
<name>A0A3G2T3P0_9GAMM</name>
<reference evidence="2 3" key="1">
    <citation type="submission" date="2018-10" db="EMBL/GenBank/DDBJ databases">
        <title>The complete genome of Acinetobacter wuhouensis strain WCHAW010062.</title>
        <authorList>
            <person name="Hu Y."/>
            <person name="Long H."/>
            <person name="Feng Y."/>
            <person name="Zong Z."/>
        </authorList>
    </citation>
    <scope>NUCLEOTIDE SEQUENCE [LARGE SCALE GENOMIC DNA]</scope>
    <source>
        <strain evidence="2 3">WCHAW010062</strain>
    </source>
</reference>
<organism evidence="2 3">
    <name type="scientific">Acinetobacter wuhouensis</name>
    <dbReference type="NCBI Taxonomy" id="1879050"/>
    <lineage>
        <taxon>Bacteria</taxon>
        <taxon>Pseudomonadati</taxon>
        <taxon>Pseudomonadota</taxon>
        <taxon>Gammaproteobacteria</taxon>
        <taxon>Moraxellales</taxon>
        <taxon>Moraxellaceae</taxon>
        <taxon>Acinetobacter</taxon>
    </lineage>
</organism>